<name>A0A200Q1M4_MACCD</name>
<comment type="catalytic activity">
    <reaction evidence="5">
        <text>Hydrolysis of (1-&gt;4)-alpha-D-glucosidic linkages in polysaccharides so as to remove successive maltose units from the non-reducing ends of the chains.</text>
        <dbReference type="EC" id="3.2.1.2"/>
    </reaction>
</comment>
<dbReference type="InterPro" id="IPR001554">
    <property type="entry name" value="Glyco_hydro_14"/>
</dbReference>
<keyword evidence="7" id="KW-1185">Reference proteome</keyword>
<keyword evidence="5" id="KW-0326">Glycosidase</keyword>
<proteinExistence type="inferred from homology"/>
<dbReference type="OrthoDB" id="1660156at2759"/>
<dbReference type="PRINTS" id="PR00750">
    <property type="entry name" value="BETAAMYLASE"/>
</dbReference>
<dbReference type="OMA" id="AEPGMYF"/>
<sequence length="550" mass="61486">MEVSVVRCNSQVKIVRTELAIRDELSFCKSKKVLLFKNNNRICFDLKRSSLMRGTGTQVVMKAIQFESSLSSALPAGETSTTTTRRSAEKAESVRLFVGLPLDCISYCNTLSHTKAITAGLKALKLLGVEGVEFPVWWGIVEREKMGKYDWSSYLALAELIRDVGLKIRISLCFHGNKESGIQLPQWVSQTGESQPDIYFTDRSGRRYKECLSLAVDDLPVLEGKTAMQVYQEFMESFKSSFSASIGTTITDIKMGLGPDGELRYPSQQHSQSSQILEGVGEFQCYDKHMLDHLKQHAQASGNPNWGLSGPHDAPSYDQSLNSNTFFKENGGSWETQYGDFFLSWYSNQLIKHGDCLLSLAFSTFCDSPMNLLAKIPLLHSWYKTRSHPSEMTAGFYNVDGRDSYEAIAELFARNSFNVVLPGMDLSDEQQSHESFSSPELLLSQIKKSCIKHGVQVSGENSTVSGVLGGFDQIKKNLLGENLVIDSFTYQRMGAYFFSPEHFSGFTKFVRNLVQAELHSDDLPTTQNKEATVLLSTVSRTEKNLQMQVA</sequence>
<evidence type="ECO:0000256" key="1">
    <source>
        <dbReference type="ARBA" id="ARBA00005652"/>
    </source>
</evidence>
<dbReference type="EMBL" id="MVGT01003318">
    <property type="protein sequence ID" value="OVA04364.1"/>
    <property type="molecule type" value="Genomic_DNA"/>
</dbReference>
<comment type="similarity">
    <text evidence="1 5">Belongs to the glycosyl hydrolase 14 family.</text>
</comment>
<protein>
    <recommendedName>
        <fullName evidence="5">Beta-amylase</fullName>
        <ecNumber evidence="5">3.2.1.2</ecNumber>
    </recommendedName>
</protein>
<dbReference type="Gene3D" id="3.20.20.80">
    <property type="entry name" value="Glycosidases"/>
    <property type="match status" value="1"/>
</dbReference>
<reference evidence="6 7" key="1">
    <citation type="journal article" date="2017" name="Mol. Plant">
        <title>The Genome of Medicinal Plant Macleaya cordata Provides New Insights into Benzylisoquinoline Alkaloids Metabolism.</title>
        <authorList>
            <person name="Liu X."/>
            <person name="Liu Y."/>
            <person name="Huang P."/>
            <person name="Ma Y."/>
            <person name="Qing Z."/>
            <person name="Tang Q."/>
            <person name="Cao H."/>
            <person name="Cheng P."/>
            <person name="Zheng Y."/>
            <person name="Yuan Z."/>
            <person name="Zhou Y."/>
            <person name="Liu J."/>
            <person name="Tang Z."/>
            <person name="Zhuo Y."/>
            <person name="Zhang Y."/>
            <person name="Yu L."/>
            <person name="Huang J."/>
            <person name="Yang P."/>
            <person name="Peng Q."/>
            <person name="Zhang J."/>
            <person name="Jiang W."/>
            <person name="Zhang Z."/>
            <person name="Lin K."/>
            <person name="Ro D.K."/>
            <person name="Chen X."/>
            <person name="Xiong X."/>
            <person name="Shang Y."/>
            <person name="Huang S."/>
            <person name="Zeng J."/>
        </authorList>
    </citation>
    <scope>NUCLEOTIDE SEQUENCE [LARGE SCALE GENOMIC DNA]</scope>
    <source>
        <strain evidence="7">cv. BLH2017</strain>
        <tissue evidence="6">Root</tissue>
    </source>
</reference>
<evidence type="ECO:0000313" key="7">
    <source>
        <dbReference type="Proteomes" id="UP000195402"/>
    </source>
</evidence>
<dbReference type="AlphaFoldDB" id="A0A200Q1M4"/>
<evidence type="ECO:0000256" key="3">
    <source>
        <dbReference type="ARBA" id="ARBA00023326"/>
    </source>
</evidence>
<evidence type="ECO:0000313" key="6">
    <source>
        <dbReference type="EMBL" id="OVA04364.1"/>
    </source>
</evidence>
<dbReference type="Proteomes" id="UP000195402">
    <property type="component" value="Unassembled WGS sequence"/>
</dbReference>
<feature type="active site" description="Proton acceptor" evidence="4">
    <location>
        <position position="460"/>
    </location>
</feature>
<feature type="active site" description="Proton donor" evidence="4">
    <location>
        <position position="262"/>
    </location>
</feature>
<keyword evidence="2 5" id="KW-0119">Carbohydrate metabolism</keyword>
<gene>
    <name evidence="6" type="ORF">BVC80_1395g76</name>
</gene>
<dbReference type="InterPro" id="IPR017853">
    <property type="entry name" value="GH"/>
</dbReference>
<keyword evidence="3 5" id="KW-0624">Polysaccharide degradation</keyword>
<dbReference type="SUPFAM" id="SSF51445">
    <property type="entry name" value="(Trans)glycosidases"/>
    <property type="match status" value="1"/>
</dbReference>
<dbReference type="Pfam" id="PF01373">
    <property type="entry name" value="Glyco_hydro_14"/>
    <property type="match status" value="1"/>
</dbReference>
<keyword evidence="5 6" id="KW-0378">Hydrolase</keyword>
<evidence type="ECO:0000256" key="5">
    <source>
        <dbReference type="RuleBase" id="RU000509"/>
    </source>
</evidence>
<dbReference type="GO" id="GO:0016161">
    <property type="term" value="F:beta-amylase activity"/>
    <property type="evidence" value="ECO:0007669"/>
    <property type="project" value="UniProtKB-EC"/>
</dbReference>
<accession>A0A200Q1M4</accession>
<dbReference type="PANTHER" id="PTHR31352">
    <property type="entry name" value="BETA-AMYLASE 1, CHLOROPLASTIC"/>
    <property type="match status" value="1"/>
</dbReference>
<dbReference type="FunCoup" id="A0A200Q1M4">
    <property type="interactions" value="107"/>
</dbReference>
<organism evidence="6 7">
    <name type="scientific">Macleaya cordata</name>
    <name type="common">Five-seeded plume-poppy</name>
    <name type="synonym">Bocconia cordata</name>
    <dbReference type="NCBI Taxonomy" id="56857"/>
    <lineage>
        <taxon>Eukaryota</taxon>
        <taxon>Viridiplantae</taxon>
        <taxon>Streptophyta</taxon>
        <taxon>Embryophyta</taxon>
        <taxon>Tracheophyta</taxon>
        <taxon>Spermatophyta</taxon>
        <taxon>Magnoliopsida</taxon>
        <taxon>Ranunculales</taxon>
        <taxon>Papaveraceae</taxon>
        <taxon>Papaveroideae</taxon>
        <taxon>Macleaya</taxon>
    </lineage>
</organism>
<comment type="caution">
    <text evidence="6">The sequence shown here is derived from an EMBL/GenBank/DDBJ whole genome shotgun (WGS) entry which is preliminary data.</text>
</comment>
<dbReference type="EC" id="3.2.1.2" evidence="5"/>
<dbReference type="InParanoid" id="A0A200Q1M4"/>
<evidence type="ECO:0000256" key="2">
    <source>
        <dbReference type="ARBA" id="ARBA00023277"/>
    </source>
</evidence>
<dbReference type="PANTHER" id="PTHR31352:SF3">
    <property type="entry name" value="INACTIVE BETA-AMYLASE 9"/>
    <property type="match status" value="1"/>
</dbReference>
<evidence type="ECO:0000256" key="4">
    <source>
        <dbReference type="PIRSR" id="PIRSR601554-1"/>
    </source>
</evidence>
<dbReference type="GO" id="GO:0000272">
    <property type="term" value="P:polysaccharide catabolic process"/>
    <property type="evidence" value="ECO:0007669"/>
    <property type="project" value="UniProtKB-KW"/>
</dbReference>